<dbReference type="STRING" id="706587.Desti_0374"/>
<evidence type="ECO:0000256" key="3">
    <source>
        <dbReference type="ARBA" id="ARBA00022679"/>
    </source>
</evidence>
<dbReference type="Gene3D" id="3.90.550.10">
    <property type="entry name" value="Spore Coat Polysaccharide Biosynthesis Protein SpsA, Chain A"/>
    <property type="match status" value="1"/>
</dbReference>
<keyword evidence="2 4" id="KW-0328">Glycosyltransferase</keyword>
<evidence type="ECO:0000256" key="2">
    <source>
        <dbReference type="ARBA" id="ARBA00022676"/>
    </source>
</evidence>
<dbReference type="InterPro" id="IPR029044">
    <property type="entry name" value="Nucleotide-diphossugar_trans"/>
</dbReference>
<accession>I4C0M0</accession>
<organism evidence="4 5">
    <name type="scientific">Desulfomonile tiedjei (strain ATCC 49306 / DSM 6799 / DCB-1)</name>
    <dbReference type="NCBI Taxonomy" id="706587"/>
    <lineage>
        <taxon>Bacteria</taxon>
        <taxon>Pseudomonadati</taxon>
        <taxon>Thermodesulfobacteriota</taxon>
        <taxon>Desulfomonilia</taxon>
        <taxon>Desulfomonilales</taxon>
        <taxon>Desulfomonilaceae</taxon>
        <taxon>Desulfomonile</taxon>
    </lineage>
</organism>
<evidence type="ECO:0000313" key="5">
    <source>
        <dbReference type="Proteomes" id="UP000006055"/>
    </source>
</evidence>
<dbReference type="RefSeq" id="WP_014808270.1">
    <property type="nucleotide sequence ID" value="NC_018025.1"/>
</dbReference>
<sequence length="404" mass="45838">MKFIEDNPDGITRADIVVGIPSYNEASSISYPTQQADKGLKKYYSDKSAVIINCDNHSPDNTRQAFMTTETTAPKIYISTEEGVTGKGNNVRNLLAKAVELSAQAVVLIDADLRSITPLWIRNLGEPLFEQYQFVAPLYVRHKYDGPITNSIAYPLTRALYGRRVRQPIGGDYGFSGELAKIFLETDAWSDSISSFGIDIWMTTTSVRNHVAVVQAFMGRPKVHKIKDILEDSDTLFSNVISTIFELMCKYETFWRDVKWSRPTAVFGFGVGDVEVPPPVNVDVRLLSQKFQSGTLEQWDKYKILLSPENIHKLEEVTELSPEGFEFPTGLWAKILFDFAVAYKNRVLGPEELISTLKPLFHGRILSFVLESQAMNTQQVEEYIEDQCLQFEKAKPYLLERWFA</sequence>
<protein>
    <submittedName>
        <fullName evidence="4">Glycosyl transferase</fullName>
        <ecNumber evidence="4">2.4.1.268</ecNumber>
    </submittedName>
</protein>
<dbReference type="PANTHER" id="PTHR48090:SF10">
    <property type="entry name" value="GLUCOSYL-3-PHOSPHOGLYCERATE SYNTHASE"/>
    <property type="match status" value="1"/>
</dbReference>
<dbReference type="SUPFAM" id="SSF53448">
    <property type="entry name" value="Nucleotide-diphospho-sugar transferases"/>
    <property type="match status" value="1"/>
</dbReference>
<gene>
    <name evidence="4" type="ordered locus">Desti_0374</name>
</gene>
<evidence type="ECO:0000256" key="1">
    <source>
        <dbReference type="ARBA" id="ARBA00006739"/>
    </source>
</evidence>
<dbReference type="InterPro" id="IPR050256">
    <property type="entry name" value="Glycosyltransferase_2"/>
</dbReference>
<dbReference type="EMBL" id="CP003360">
    <property type="protein sequence ID" value="AFM23111.1"/>
    <property type="molecule type" value="Genomic_DNA"/>
</dbReference>
<dbReference type="OrthoDB" id="9759709at2"/>
<dbReference type="eggNOG" id="COG0463">
    <property type="taxonomic scope" value="Bacteria"/>
</dbReference>
<dbReference type="GO" id="GO:0016757">
    <property type="term" value="F:glycosyltransferase activity"/>
    <property type="evidence" value="ECO:0007669"/>
    <property type="project" value="UniProtKB-KW"/>
</dbReference>
<proteinExistence type="inferred from homology"/>
<dbReference type="KEGG" id="dti:Desti_0374"/>
<dbReference type="HOGENOM" id="CLU_052035_0_0_7"/>
<name>I4C0M0_DESTA</name>
<dbReference type="EC" id="2.4.1.268" evidence="4"/>
<keyword evidence="5" id="KW-1185">Reference proteome</keyword>
<dbReference type="PANTHER" id="PTHR48090">
    <property type="entry name" value="UNDECAPRENYL-PHOSPHATE 4-DEOXY-4-FORMAMIDO-L-ARABINOSE TRANSFERASE-RELATED"/>
    <property type="match status" value="1"/>
</dbReference>
<comment type="similarity">
    <text evidence="1">Belongs to the glycosyltransferase 2 family.</text>
</comment>
<reference evidence="5" key="1">
    <citation type="submission" date="2012-06" db="EMBL/GenBank/DDBJ databases">
        <title>Complete sequence of chromosome of Desulfomonile tiedjei DSM 6799.</title>
        <authorList>
            <person name="Lucas S."/>
            <person name="Copeland A."/>
            <person name="Lapidus A."/>
            <person name="Glavina del Rio T."/>
            <person name="Dalin E."/>
            <person name="Tice H."/>
            <person name="Bruce D."/>
            <person name="Goodwin L."/>
            <person name="Pitluck S."/>
            <person name="Peters L."/>
            <person name="Ovchinnikova G."/>
            <person name="Zeytun A."/>
            <person name="Lu M."/>
            <person name="Kyrpides N."/>
            <person name="Mavromatis K."/>
            <person name="Ivanova N."/>
            <person name="Brettin T."/>
            <person name="Detter J.C."/>
            <person name="Han C."/>
            <person name="Larimer F."/>
            <person name="Land M."/>
            <person name="Hauser L."/>
            <person name="Markowitz V."/>
            <person name="Cheng J.-F."/>
            <person name="Hugenholtz P."/>
            <person name="Woyke T."/>
            <person name="Wu D."/>
            <person name="Spring S."/>
            <person name="Schroeder M."/>
            <person name="Brambilla E."/>
            <person name="Klenk H.-P."/>
            <person name="Eisen J.A."/>
        </authorList>
    </citation>
    <scope>NUCLEOTIDE SEQUENCE [LARGE SCALE GENOMIC DNA]</scope>
    <source>
        <strain evidence="5">ATCC 49306 / DSM 6799 / DCB-1</strain>
    </source>
</reference>
<evidence type="ECO:0000313" key="4">
    <source>
        <dbReference type="EMBL" id="AFM23111.1"/>
    </source>
</evidence>
<dbReference type="Proteomes" id="UP000006055">
    <property type="component" value="Chromosome"/>
</dbReference>
<dbReference type="AlphaFoldDB" id="I4C0M0"/>
<keyword evidence="3 4" id="KW-0808">Transferase</keyword>